<dbReference type="Gene3D" id="3.90.79.10">
    <property type="entry name" value="Nucleoside Triphosphate Pyrophosphohydrolase"/>
    <property type="match status" value="1"/>
</dbReference>
<gene>
    <name evidence="2" type="ORF">NIES1031_08780</name>
</gene>
<keyword evidence="3" id="KW-1185">Reference proteome</keyword>
<dbReference type="AlphaFoldDB" id="A0A1U7HV31"/>
<name>A0A1U7HV31_9CHRO</name>
<feature type="domain" description="Nudix hydrolase" evidence="1">
    <location>
        <begin position="3"/>
        <end position="128"/>
    </location>
</feature>
<sequence>MSEQFSVAIAILYRQNQFLMQLRDDIPGILYPGHWGLFGGHIESGEFPDVAVVRELQEEISYTPPIISKFGCYSDTRVVRHVYHAPLTVELDQLVLYEGWDLGLLTPEHILQGECYSEKAQDTKPLGTPHQKILLDFIKLKLYL</sequence>
<protein>
    <submittedName>
        <fullName evidence="2">NUDIX hydrolase</fullName>
    </submittedName>
</protein>
<dbReference type="Pfam" id="PF00293">
    <property type="entry name" value="NUDIX"/>
    <property type="match status" value="1"/>
</dbReference>
<accession>A0A1U7HV31</accession>
<keyword evidence="2" id="KW-0378">Hydrolase</keyword>
<comment type="caution">
    <text evidence="2">The sequence shown here is derived from an EMBL/GenBank/DDBJ whole genome shotgun (WGS) entry which is preliminary data.</text>
</comment>
<dbReference type="EMBL" id="MRCC01000006">
    <property type="protein sequence ID" value="OKH27384.1"/>
    <property type="molecule type" value="Genomic_DNA"/>
</dbReference>
<proteinExistence type="predicted"/>
<dbReference type="STRING" id="247279.NIES1031_08780"/>
<evidence type="ECO:0000313" key="3">
    <source>
        <dbReference type="Proteomes" id="UP000185984"/>
    </source>
</evidence>
<evidence type="ECO:0000313" key="2">
    <source>
        <dbReference type="EMBL" id="OKH27384.1"/>
    </source>
</evidence>
<dbReference type="SUPFAM" id="SSF55811">
    <property type="entry name" value="Nudix"/>
    <property type="match status" value="1"/>
</dbReference>
<reference evidence="2 3" key="1">
    <citation type="submission" date="2016-11" db="EMBL/GenBank/DDBJ databases">
        <title>Draft Genome Sequences of Nine Cyanobacterial Strains from Diverse Habitats.</title>
        <authorList>
            <person name="Zhu T."/>
            <person name="Hou S."/>
            <person name="Lu X."/>
            <person name="Hess W.R."/>
        </authorList>
    </citation>
    <scope>NUCLEOTIDE SEQUENCE [LARGE SCALE GENOMIC DNA]</scope>
    <source>
        <strain evidence="2 3">5.2 s.c.1</strain>
    </source>
</reference>
<dbReference type="OrthoDB" id="161692at2"/>
<organism evidence="2 3">
    <name type="scientific">Chroogloeocystis siderophila 5.2 s.c.1</name>
    <dbReference type="NCBI Taxonomy" id="247279"/>
    <lineage>
        <taxon>Bacteria</taxon>
        <taxon>Bacillati</taxon>
        <taxon>Cyanobacteriota</taxon>
        <taxon>Cyanophyceae</taxon>
        <taxon>Oscillatoriophycideae</taxon>
        <taxon>Chroococcales</taxon>
        <taxon>Chroococcaceae</taxon>
        <taxon>Chroogloeocystis</taxon>
    </lineage>
</organism>
<evidence type="ECO:0000259" key="1">
    <source>
        <dbReference type="PROSITE" id="PS51462"/>
    </source>
</evidence>
<dbReference type="InterPro" id="IPR015797">
    <property type="entry name" value="NUDIX_hydrolase-like_dom_sf"/>
</dbReference>
<dbReference type="CDD" id="cd18882">
    <property type="entry name" value="NUDIX_Hydrolase"/>
    <property type="match status" value="1"/>
</dbReference>
<dbReference type="InterPro" id="IPR000086">
    <property type="entry name" value="NUDIX_hydrolase_dom"/>
</dbReference>
<dbReference type="GO" id="GO:0016787">
    <property type="term" value="F:hydrolase activity"/>
    <property type="evidence" value="ECO:0007669"/>
    <property type="project" value="UniProtKB-KW"/>
</dbReference>
<dbReference type="PROSITE" id="PS51462">
    <property type="entry name" value="NUDIX"/>
    <property type="match status" value="1"/>
</dbReference>
<dbReference type="RefSeq" id="WP_073549054.1">
    <property type="nucleotide sequence ID" value="NZ_CAWMVK010000040.1"/>
</dbReference>
<dbReference type="Proteomes" id="UP000185984">
    <property type="component" value="Unassembled WGS sequence"/>
</dbReference>